<name>A0A1C7LXL3_GRIFR</name>
<dbReference type="InterPro" id="IPR007269">
    <property type="entry name" value="ICMT_MeTrfase"/>
</dbReference>
<keyword evidence="8" id="KW-1185">Reference proteome</keyword>
<evidence type="ECO:0000313" key="7">
    <source>
        <dbReference type="EMBL" id="OBZ67534.1"/>
    </source>
</evidence>
<reference evidence="7 8" key="1">
    <citation type="submission" date="2016-03" db="EMBL/GenBank/DDBJ databases">
        <title>Whole genome sequencing of Grifola frondosa 9006-11.</title>
        <authorList>
            <person name="Min B."/>
            <person name="Park H."/>
            <person name="Kim J.-G."/>
            <person name="Cho H."/>
            <person name="Oh Y.-L."/>
            <person name="Kong W.-S."/>
            <person name="Choi I.-G."/>
        </authorList>
    </citation>
    <scope>NUCLEOTIDE SEQUENCE [LARGE SCALE GENOMIC DNA]</scope>
    <source>
        <strain evidence="7 8">9006-11</strain>
    </source>
</reference>
<dbReference type="GO" id="GO:0004671">
    <property type="term" value="F:protein C-terminal S-isoprenylcysteine carboxyl O-methyltransferase activity"/>
    <property type="evidence" value="ECO:0007669"/>
    <property type="project" value="UniProtKB-EC"/>
</dbReference>
<dbReference type="EC" id="2.1.1.100" evidence="5"/>
<comment type="subcellular location">
    <subcellularLocation>
        <location evidence="5">Endoplasmic reticulum membrane</location>
        <topology evidence="5">Multi-pass membrane protein</topology>
    </subcellularLocation>
    <subcellularLocation>
        <location evidence="1">Membrane</location>
        <topology evidence="1">Multi-pass membrane protein</topology>
    </subcellularLocation>
</comment>
<keyword evidence="4" id="KW-0472">Membrane</keyword>
<protein>
    <recommendedName>
        <fullName evidence="5">Protein-S-isoprenylcysteine O-methyltransferase</fullName>
        <ecNumber evidence="5">2.1.1.100</ecNumber>
    </recommendedName>
</protein>
<accession>A0A1C7LXL3</accession>
<keyword evidence="5" id="KW-0949">S-adenosyl-L-methionine</keyword>
<dbReference type="Pfam" id="PF04140">
    <property type="entry name" value="ICMT"/>
    <property type="match status" value="1"/>
</dbReference>
<keyword evidence="5" id="KW-0489">Methyltransferase</keyword>
<dbReference type="OMA" id="ICEIAVI"/>
<dbReference type="STRING" id="5627.A0A1C7LXL3"/>
<evidence type="ECO:0000256" key="5">
    <source>
        <dbReference type="RuleBase" id="RU362022"/>
    </source>
</evidence>
<comment type="catalytic activity">
    <reaction evidence="5">
        <text>[protein]-C-terminal S-[(2E,6E)-farnesyl]-L-cysteine + S-adenosyl-L-methionine = [protein]-C-terminal S-[(2E,6E)-farnesyl]-L-cysteine methyl ester + S-adenosyl-L-homocysteine</text>
        <dbReference type="Rhea" id="RHEA:21672"/>
        <dbReference type="Rhea" id="RHEA-COMP:12125"/>
        <dbReference type="Rhea" id="RHEA-COMP:12126"/>
        <dbReference type="ChEBI" id="CHEBI:57856"/>
        <dbReference type="ChEBI" id="CHEBI:59789"/>
        <dbReference type="ChEBI" id="CHEBI:90510"/>
        <dbReference type="ChEBI" id="CHEBI:90511"/>
        <dbReference type="EC" id="2.1.1.100"/>
    </reaction>
</comment>
<evidence type="ECO:0000313" key="8">
    <source>
        <dbReference type="Proteomes" id="UP000092993"/>
    </source>
</evidence>
<dbReference type="GO" id="GO:0032259">
    <property type="term" value="P:methylation"/>
    <property type="evidence" value="ECO:0007669"/>
    <property type="project" value="UniProtKB-KW"/>
</dbReference>
<comment type="similarity">
    <text evidence="5">Belongs to the class VI-like SAM-binding methyltransferase superfamily. Isoprenylcysteine carboxyl methyltransferase family.</text>
</comment>
<comment type="caution">
    <text evidence="7">The sequence shown here is derived from an EMBL/GenBank/DDBJ whole genome shotgun (WGS) entry which is preliminary data.</text>
</comment>
<evidence type="ECO:0000256" key="4">
    <source>
        <dbReference type="ARBA" id="ARBA00023136"/>
    </source>
</evidence>
<dbReference type="Proteomes" id="UP000092993">
    <property type="component" value="Unassembled WGS sequence"/>
</dbReference>
<keyword evidence="3" id="KW-1133">Transmembrane helix</keyword>
<evidence type="ECO:0000256" key="6">
    <source>
        <dbReference type="SAM" id="SignalP"/>
    </source>
</evidence>
<organism evidence="7 8">
    <name type="scientific">Grifola frondosa</name>
    <name type="common">Maitake</name>
    <name type="synonym">Polyporus frondosus</name>
    <dbReference type="NCBI Taxonomy" id="5627"/>
    <lineage>
        <taxon>Eukaryota</taxon>
        <taxon>Fungi</taxon>
        <taxon>Dikarya</taxon>
        <taxon>Basidiomycota</taxon>
        <taxon>Agaricomycotina</taxon>
        <taxon>Agaricomycetes</taxon>
        <taxon>Polyporales</taxon>
        <taxon>Grifolaceae</taxon>
        <taxon>Grifola</taxon>
    </lineage>
</organism>
<keyword evidence="5" id="KW-0256">Endoplasmic reticulum</keyword>
<keyword evidence="2" id="KW-0812">Transmembrane</keyword>
<keyword evidence="6" id="KW-0732">Signal</keyword>
<sequence>MSPVKIPFVFLAALFNHISTTPPVPPPQPDELLKDVPFGERIFVKTVRSVTGIAKLLVWAGSLCEVAVLLARANPSFELAQRVLSALVVEPGSENRLRISRIFVLGCMLGALGGFIRIQCYRTLGRFFTYELTLRNNHRLVTSGPYAVVRHPSYIGLIVGSGCGLCLDGVDYVYVGPDICTVLVLPPLDASAGIILNQTYPSEICGIHQNNEDEIPVYDDTD</sequence>
<dbReference type="EMBL" id="LUGG01000023">
    <property type="protein sequence ID" value="OBZ67534.1"/>
    <property type="molecule type" value="Genomic_DNA"/>
</dbReference>
<dbReference type="OrthoDB" id="422086at2759"/>
<dbReference type="AlphaFoldDB" id="A0A1C7LXL3"/>
<proteinExistence type="inferred from homology"/>
<keyword evidence="5" id="KW-0808">Transferase</keyword>
<dbReference type="Gene3D" id="1.20.120.1630">
    <property type="match status" value="1"/>
</dbReference>
<dbReference type="GO" id="GO:0005789">
    <property type="term" value="C:endoplasmic reticulum membrane"/>
    <property type="evidence" value="ECO:0007669"/>
    <property type="project" value="UniProtKB-SubCell"/>
</dbReference>
<evidence type="ECO:0000256" key="3">
    <source>
        <dbReference type="ARBA" id="ARBA00022989"/>
    </source>
</evidence>
<evidence type="ECO:0000256" key="2">
    <source>
        <dbReference type="ARBA" id="ARBA00022692"/>
    </source>
</evidence>
<gene>
    <name evidence="7" type="ORF">A0H81_12475</name>
</gene>
<feature type="chain" id="PRO_5008888831" description="Protein-S-isoprenylcysteine O-methyltransferase" evidence="6">
    <location>
        <begin position="21"/>
        <end position="222"/>
    </location>
</feature>
<evidence type="ECO:0000256" key="1">
    <source>
        <dbReference type="ARBA" id="ARBA00004141"/>
    </source>
</evidence>
<feature type="signal peptide" evidence="6">
    <location>
        <begin position="1"/>
        <end position="20"/>
    </location>
</feature>